<gene>
    <name evidence="2" type="ORF">J2X12_002838</name>
</gene>
<dbReference type="GeneID" id="97424649"/>
<dbReference type="InterPro" id="IPR044930">
    <property type="entry name" value="Homing_endonuclease_His-Me"/>
</dbReference>
<sequence>MKKDLPCIIEGCDRLRAGKGLCKMHHSRLRRSGSTDDPVRRVRPEADRYWEKVGKADGCWNWLGATHGDDPGGGYGVFFLTSSGFMQAHRYAWQMLNGTIPEGMVIDHTCHNRICVKPEHLRLATLSQNAQNLRPGARRSKTGVRGVVQRKNGRFGTRVTHFGVIHSAGTFDTLAQAEAAVIELRNKIFTHNDADRRQVA</sequence>
<feature type="domain" description="HNH nuclease" evidence="1">
    <location>
        <begin position="88"/>
        <end position="131"/>
    </location>
</feature>
<dbReference type="Proteomes" id="UP001262032">
    <property type="component" value="Unassembled WGS sequence"/>
</dbReference>
<dbReference type="InterPro" id="IPR003615">
    <property type="entry name" value="HNH_nuc"/>
</dbReference>
<dbReference type="EMBL" id="JAVDWN010000010">
    <property type="protein sequence ID" value="MDR7164800.1"/>
    <property type="molecule type" value="Genomic_DNA"/>
</dbReference>
<dbReference type="GO" id="GO:0004519">
    <property type="term" value="F:endonuclease activity"/>
    <property type="evidence" value="ECO:0007669"/>
    <property type="project" value="InterPro"/>
</dbReference>
<dbReference type="SUPFAM" id="SSF54060">
    <property type="entry name" value="His-Me finger endonucleases"/>
    <property type="match status" value="1"/>
</dbReference>
<evidence type="ECO:0000313" key="3">
    <source>
        <dbReference type="Proteomes" id="UP001262032"/>
    </source>
</evidence>
<dbReference type="Gene3D" id="3.90.75.10">
    <property type="entry name" value="Homing Intron 3 (I-ppo) Encoded Endonuclease, Chain A"/>
    <property type="match status" value="1"/>
</dbReference>
<dbReference type="AlphaFoldDB" id="A0AAW8NEP3"/>
<evidence type="ECO:0000259" key="1">
    <source>
        <dbReference type="Pfam" id="PF13392"/>
    </source>
</evidence>
<dbReference type="InterPro" id="IPR044925">
    <property type="entry name" value="His-Me_finger_sf"/>
</dbReference>
<comment type="caution">
    <text evidence="2">The sequence shown here is derived from an EMBL/GenBank/DDBJ whole genome shotgun (WGS) entry which is preliminary data.</text>
</comment>
<dbReference type="Pfam" id="PF13392">
    <property type="entry name" value="HNH_3"/>
    <property type="match status" value="1"/>
</dbReference>
<name>A0AAW8NEP3_PSEOX</name>
<evidence type="ECO:0000313" key="2">
    <source>
        <dbReference type="EMBL" id="MDR7164800.1"/>
    </source>
</evidence>
<accession>A0AAW8NEP3</accession>
<proteinExistence type="predicted"/>
<reference evidence="2" key="1">
    <citation type="submission" date="2023-07" db="EMBL/GenBank/DDBJ databases">
        <title>Sorghum-associated microbial communities from plants grown in Nebraska, USA.</title>
        <authorList>
            <person name="Schachtman D."/>
        </authorList>
    </citation>
    <scope>NUCLEOTIDE SEQUENCE</scope>
    <source>
        <strain evidence="2">BE261</strain>
    </source>
</reference>
<protein>
    <recommendedName>
        <fullName evidence="1">HNH nuclease domain-containing protein</fullName>
    </recommendedName>
</protein>
<dbReference type="RefSeq" id="WP_310114793.1">
    <property type="nucleotide sequence ID" value="NZ_JAVDTN010000032.1"/>
</dbReference>
<organism evidence="2 3">
    <name type="scientific">Pseudarthrobacter oxydans</name>
    <name type="common">Arthrobacter oxydans</name>
    <dbReference type="NCBI Taxonomy" id="1671"/>
    <lineage>
        <taxon>Bacteria</taxon>
        <taxon>Bacillati</taxon>
        <taxon>Actinomycetota</taxon>
        <taxon>Actinomycetes</taxon>
        <taxon>Micrococcales</taxon>
        <taxon>Micrococcaceae</taxon>
        <taxon>Pseudarthrobacter</taxon>
    </lineage>
</organism>